<organism evidence="3 4">
    <name type="scientific">Flagellimonas lutaonensis</name>
    <dbReference type="NCBI Taxonomy" id="516051"/>
    <lineage>
        <taxon>Bacteria</taxon>
        <taxon>Pseudomonadati</taxon>
        <taxon>Bacteroidota</taxon>
        <taxon>Flavobacteriia</taxon>
        <taxon>Flavobacteriales</taxon>
        <taxon>Flavobacteriaceae</taxon>
        <taxon>Flagellimonas</taxon>
    </lineage>
</organism>
<evidence type="ECO:0000259" key="2">
    <source>
        <dbReference type="Pfam" id="PF21686"/>
    </source>
</evidence>
<dbReference type="STRING" id="516051.VC82_553"/>
<proteinExistence type="predicted"/>
<feature type="domain" description="DNA ligase D polymerase" evidence="2">
    <location>
        <begin position="43"/>
        <end position="295"/>
    </location>
</feature>
<evidence type="ECO:0000313" key="4">
    <source>
        <dbReference type="Proteomes" id="UP000032726"/>
    </source>
</evidence>
<evidence type="ECO:0000313" key="3">
    <source>
        <dbReference type="EMBL" id="AKA34227.1"/>
    </source>
</evidence>
<accession>A0A0D5YPS4</accession>
<dbReference type="Proteomes" id="UP000032726">
    <property type="component" value="Chromosome"/>
</dbReference>
<feature type="region of interest" description="Disordered" evidence="1">
    <location>
        <begin position="292"/>
        <end position="323"/>
    </location>
</feature>
<dbReference type="Pfam" id="PF21686">
    <property type="entry name" value="LigD_Prim-Pol"/>
    <property type="match status" value="1"/>
</dbReference>
<dbReference type="EMBL" id="CP011071">
    <property type="protein sequence ID" value="AKA34227.1"/>
    <property type="molecule type" value="Genomic_DNA"/>
</dbReference>
<dbReference type="KEGG" id="mlt:VC82_553"/>
<dbReference type="InterPro" id="IPR014145">
    <property type="entry name" value="LigD_pol_dom"/>
</dbReference>
<dbReference type="AlphaFoldDB" id="A0A0D5YPS4"/>
<protein>
    <recommendedName>
        <fullName evidence="2">DNA ligase D polymerase domain-containing protein</fullName>
    </recommendedName>
</protein>
<gene>
    <name evidence="3" type="ORF">VC82_553</name>
</gene>
<dbReference type="PANTHER" id="PTHR42705">
    <property type="entry name" value="BIFUNCTIONAL NON-HOMOLOGOUS END JOINING PROTEIN LIGD"/>
    <property type="match status" value="1"/>
</dbReference>
<sequence length="323" mass="36935">MADVHHLENLATVLVLDIMEKENPKITLTHGDKLLFPASGIPKSGIVGYYERIADYMLPYLKDRPLTMRRFTDGIDQEGFYQKNASDHFPNWIQTARVKKEDGWLNQVLCNNKETLAYLANQDVIEFHVTLGKVHRLDYPDKLVFDLDPPNGNFSLVIKAAKALHDLLEQKMGLHTFVMTTGSRGLHIAAPLDGTQNFDETREFAKRVADYLCRRNPKEFTTAIRKKDRKNRLFVDYLRNAYAQTAIAPFSVRALKGAPVATPLYWSELDNKKLNAQSFDINSIFQRLKKKGDPWSDFNAHAKSQKKSSEKLDDLLQEHVSVS</sequence>
<keyword evidence="4" id="KW-1185">Reference proteome</keyword>
<evidence type="ECO:0000256" key="1">
    <source>
        <dbReference type="SAM" id="MobiDB-lite"/>
    </source>
</evidence>
<reference evidence="3 4" key="1">
    <citation type="submission" date="2015-03" db="EMBL/GenBank/DDBJ databases">
        <title>Complete genome sequence of Muricauda lutaonensis CC-HSB-11T, isolated from a coastal hot spring.</title>
        <authorList>
            <person name="Kim K.M."/>
        </authorList>
    </citation>
    <scope>NUCLEOTIDE SEQUENCE [LARGE SCALE GENOMIC DNA]</scope>
    <source>
        <strain evidence="3 4">CC-HSB-11</strain>
    </source>
</reference>
<dbReference type="Gene3D" id="3.90.920.10">
    <property type="entry name" value="DNA primase, PRIM domain"/>
    <property type="match status" value="1"/>
</dbReference>
<dbReference type="CDD" id="cd04861">
    <property type="entry name" value="LigD_Pol_like"/>
    <property type="match status" value="1"/>
</dbReference>
<feature type="compositionally biased region" description="Basic and acidic residues" evidence="1">
    <location>
        <begin position="307"/>
        <end position="317"/>
    </location>
</feature>
<dbReference type="SUPFAM" id="SSF56747">
    <property type="entry name" value="Prim-pol domain"/>
    <property type="match status" value="1"/>
</dbReference>
<name>A0A0D5YPS4_9FLAO</name>
<dbReference type="PANTHER" id="PTHR42705:SF2">
    <property type="entry name" value="BIFUNCTIONAL NON-HOMOLOGOUS END JOINING PROTEIN LIGD"/>
    <property type="match status" value="1"/>
</dbReference>
<dbReference type="InterPro" id="IPR052171">
    <property type="entry name" value="NHEJ_LigD"/>
</dbReference>
<dbReference type="HOGENOM" id="CLU_008325_1_1_10"/>
<dbReference type="NCBIfam" id="TIGR02778">
    <property type="entry name" value="ligD_pol"/>
    <property type="match status" value="1"/>
</dbReference>